<sequence>FIFGITIIWMIINYYRYINLSIGKLKDRGRGFNEPLFYFDNKFFLILFLIIGLITGFIFLYLGIFVKKYGDFVPILQAISYDIFYFSIISLFTFLFTSTQDRYRYNENRQNFPNTLLETLSRNGLISVGIQLHENRQLAPDELLLYGKRIPLLGMTKYIRLRTIKQKDEFLEVIVSNDGKEIIKIIKRQEIKEEISETKKL</sequence>
<evidence type="ECO:0000313" key="2">
    <source>
        <dbReference type="EMBL" id="PIU36765.1"/>
    </source>
</evidence>
<feature type="transmembrane region" description="Helical" evidence="1">
    <location>
        <begin position="6"/>
        <end position="22"/>
    </location>
</feature>
<feature type="transmembrane region" description="Helical" evidence="1">
    <location>
        <begin position="43"/>
        <end position="66"/>
    </location>
</feature>
<name>A0A2M6YTG0_9BACT</name>
<reference evidence="3" key="1">
    <citation type="submission" date="2017-09" db="EMBL/GenBank/DDBJ databases">
        <title>Depth-based differentiation of microbial function through sediment-hosted aquifers and enrichment of novel symbionts in the deep terrestrial subsurface.</title>
        <authorList>
            <person name="Probst A.J."/>
            <person name="Ladd B."/>
            <person name="Jarett J.K."/>
            <person name="Geller-Mcgrath D.E."/>
            <person name="Sieber C.M.K."/>
            <person name="Emerson J.B."/>
            <person name="Anantharaman K."/>
            <person name="Thomas B.C."/>
            <person name="Malmstrom R."/>
            <person name="Stieglmeier M."/>
            <person name="Klingl A."/>
            <person name="Woyke T."/>
            <person name="Ryan C.M."/>
            <person name="Banfield J.F."/>
        </authorList>
    </citation>
    <scope>NUCLEOTIDE SEQUENCE [LARGE SCALE GENOMIC DNA]</scope>
</reference>
<keyword evidence="1" id="KW-0472">Membrane</keyword>
<gene>
    <name evidence="2" type="ORF">COT02_04280</name>
</gene>
<evidence type="ECO:0000313" key="3">
    <source>
        <dbReference type="Proteomes" id="UP000230184"/>
    </source>
</evidence>
<dbReference type="AlphaFoldDB" id="A0A2M6YTG0"/>
<organism evidence="2 3">
    <name type="scientific">Candidatus Roizmanbacteria bacterium CG07_land_8_20_14_0_80_34_15</name>
    <dbReference type="NCBI Taxonomy" id="1974849"/>
    <lineage>
        <taxon>Bacteria</taxon>
        <taxon>Candidatus Roizmaniibacteriota</taxon>
    </lineage>
</organism>
<dbReference type="EMBL" id="PEWY01000124">
    <property type="protein sequence ID" value="PIU36765.1"/>
    <property type="molecule type" value="Genomic_DNA"/>
</dbReference>
<dbReference type="Proteomes" id="UP000230184">
    <property type="component" value="Unassembled WGS sequence"/>
</dbReference>
<feature type="transmembrane region" description="Helical" evidence="1">
    <location>
        <begin position="78"/>
        <end position="96"/>
    </location>
</feature>
<protein>
    <submittedName>
        <fullName evidence="2">Uncharacterized protein</fullName>
    </submittedName>
</protein>
<proteinExistence type="predicted"/>
<evidence type="ECO:0000256" key="1">
    <source>
        <dbReference type="SAM" id="Phobius"/>
    </source>
</evidence>
<comment type="caution">
    <text evidence="2">The sequence shown here is derived from an EMBL/GenBank/DDBJ whole genome shotgun (WGS) entry which is preliminary data.</text>
</comment>
<feature type="non-terminal residue" evidence="2">
    <location>
        <position position="1"/>
    </location>
</feature>
<keyword evidence="1" id="KW-1133">Transmembrane helix</keyword>
<accession>A0A2M6YTG0</accession>
<keyword evidence="1" id="KW-0812">Transmembrane</keyword>